<protein>
    <submittedName>
        <fullName evidence="2">Uncharacterized protein</fullName>
    </submittedName>
</protein>
<comment type="caution">
    <text evidence="2">The sequence shown here is derived from an EMBL/GenBank/DDBJ whole genome shotgun (WGS) entry which is preliminary data.</text>
</comment>
<feature type="compositionally biased region" description="Acidic residues" evidence="1">
    <location>
        <begin position="341"/>
        <end position="352"/>
    </location>
</feature>
<evidence type="ECO:0000256" key="1">
    <source>
        <dbReference type="SAM" id="MobiDB-lite"/>
    </source>
</evidence>
<feature type="compositionally biased region" description="Acidic residues" evidence="1">
    <location>
        <begin position="297"/>
        <end position="309"/>
    </location>
</feature>
<evidence type="ECO:0000313" key="2">
    <source>
        <dbReference type="EMBL" id="KAK1769852.1"/>
    </source>
</evidence>
<dbReference type="AlphaFoldDB" id="A0AAJ0C6Y8"/>
<dbReference type="RefSeq" id="XP_060286065.1">
    <property type="nucleotide sequence ID" value="XM_060423402.1"/>
</dbReference>
<reference evidence="2" key="1">
    <citation type="submission" date="2023-06" db="EMBL/GenBank/DDBJ databases">
        <title>Genome-scale phylogeny and comparative genomics of the fungal order Sordariales.</title>
        <authorList>
            <consortium name="Lawrence Berkeley National Laboratory"/>
            <person name="Hensen N."/>
            <person name="Bonometti L."/>
            <person name="Westerberg I."/>
            <person name="Brannstrom I.O."/>
            <person name="Guillou S."/>
            <person name="Cros-Aarteil S."/>
            <person name="Calhoun S."/>
            <person name="Haridas S."/>
            <person name="Kuo A."/>
            <person name="Mondo S."/>
            <person name="Pangilinan J."/>
            <person name="Riley R."/>
            <person name="Labutti K."/>
            <person name="Andreopoulos B."/>
            <person name="Lipzen A."/>
            <person name="Chen C."/>
            <person name="Yanf M."/>
            <person name="Daum C."/>
            <person name="Ng V."/>
            <person name="Clum A."/>
            <person name="Steindorff A."/>
            <person name="Ohm R."/>
            <person name="Martin F."/>
            <person name="Silar P."/>
            <person name="Natvig D."/>
            <person name="Lalanne C."/>
            <person name="Gautier V."/>
            <person name="Ament-Velasquez S.L."/>
            <person name="Kruys A."/>
            <person name="Hutchinson M.I."/>
            <person name="Powell A.J."/>
            <person name="Barry K."/>
            <person name="Miller A.N."/>
            <person name="Grigoriev I.V."/>
            <person name="Debuchy R."/>
            <person name="Gladieux P."/>
            <person name="Thoren M.H."/>
            <person name="Johannesson H."/>
        </authorList>
    </citation>
    <scope>NUCLEOTIDE SEQUENCE</scope>
    <source>
        <strain evidence="2">8032-3</strain>
    </source>
</reference>
<dbReference type="GeneID" id="85306589"/>
<feature type="region of interest" description="Disordered" evidence="1">
    <location>
        <begin position="1"/>
        <end position="49"/>
    </location>
</feature>
<feature type="compositionally biased region" description="Acidic residues" evidence="1">
    <location>
        <begin position="21"/>
        <end position="48"/>
    </location>
</feature>
<organism evidence="2 3">
    <name type="scientific">Phialemonium atrogriseum</name>
    <dbReference type="NCBI Taxonomy" id="1093897"/>
    <lineage>
        <taxon>Eukaryota</taxon>
        <taxon>Fungi</taxon>
        <taxon>Dikarya</taxon>
        <taxon>Ascomycota</taxon>
        <taxon>Pezizomycotina</taxon>
        <taxon>Sordariomycetes</taxon>
        <taxon>Sordariomycetidae</taxon>
        <taxon>Cephalothecales</taxon>
        <taxon>Cephalothecaceae</taxon>
        <taxon>Phialemonium</taxon>
    </lineage>
</organism>
<evidence type="ECO:0000313" key="3">
    <source>
        <dbReference type="Proteomes" id="UP001244011"/>
    </source>
</evidence>
<dbReference type="EMBL" id="MU839001">
    <property type="protein sequence ID" value="KAK1769852.1"/>
    <property type="molecule type" value="Genomic_DNA"/>
</dbReference>
<feature type="compositionally biased region" description="Basic and acidic residues" evidence="1">
    <location>
        <begin position="353"/>
        <end position="367"/>
    </location>
</feature>
<feature type="region of interest" description="Disordered" evidence="1">
    <location>
        <begin position="71"/>
        <end position="397"/>
    </location>
</feature>
<dbReference type="Proteomes" id="UP001244011">
    <property type="component" value="Unassembled WGS sequence"/>
</dbReference>
<feature type="compositionally biased region" description="Basic and acidic residues" evidence="1">
    <location>
        <begin position="75"/>
        <end position="111"/>
    </location>
</feature>
<name>A0AAJ0C6Y8_9PEZI</name>
<feature type="compositionally biased region" description="Basic residues" evidence="1">
    <location>
        <begin position="381"/>
        <end position="397"/>
    </location>
</feature>
<keyword evidence="3" id="KW-1185">Reference proteome</keyword>
<gene>
    <name evidence="2" type="ORF">QBC33DRAFT_301033</name>
</gene>
<sequence length="397" mass="43260">MDLGDGGSIRSRRSYVHQQGEDEDDGTSEDDDSEQDSDLDDGGDDDDQVQLALRDKEEALVEAALARIRRAQAKGKKDVKLSKGELAALERRRERLNAENSRRKRKEKEPRIAVPLSHLEPTSLSGPEPPGAFGADQEHTNYPPMGYFPPPSGSRTRPRSGTSSSQRPPSRNPNVDRSRASSPFRYSYVQPPDFHPSTRHASDPAVGPRSMGPPSHEEDWPPGLRPGSRQSQAGVDPFLYMTGGSRVPSYNSRPAAPRRHGSGSAGDRGVYMYGPGPGAFPRETTSTGASRRMSPEESSDETASEDDGEQSPKGSPRQGARPGVGGADTRSKRGRRRDDVIIVEDPPEPEPEAEPRRQRESDREHSSQRGPKKAPATGSPTKRKPVPSGGSKRRKGK</sequence>
<feature type="compositionally biased region" description="Low complexity" evidence="1">
    <location>
        <begin position="153"/>
        <end position="173"/>
    </location>
</feature>
<accession>A0AAJ0C6Y8</accession>
<proteinExistence type="predicted"/>